<keyword evidence="2" id="KW-1185">Reference proteome</keyword>
<name>A0A9N9H9K8_9GLOM</name>
<comment type="caution">
    <text evidence="1">The sequence shown here is derived from an EMBL/GenBank/DDBJ whole genome shotgun (WGS) entry which is preliminary data.</text>
</comment>
<dbReference type="OrthoDB" id="2447160at2759"/>
<evidence type="ECO:0000313" key="2">
    <source>
        <dbReference type="Proteomes" id="UP000789759"/>
    </source>
</evidence>
<dbReference type="EMBL" id="CAJVQA010008152">
    <property type="protein sequence ID" value="CAG8667369.1"/>
    <property type="molecule type" value="Genomic_DNA"/>
</dbReference>
<gene>
    <name evidence="1" type="ORF">CPELLU_LOCUS10095</name>
</gene>
<organism evidence="1 2">
    <name type="scientific">Cetraspora pellucida</name>
    <dbReference type="NCBI Taxonomy" id="1433469"/>
    <lineage>
        <taxon>Eukaryota</taxon>
        <taxon>Fungi</taxon>
        <taxon>Fungi incertae sedis</taxon>
        <taxon>Mucoromycota</taxon>
        <taxon>Glomeromycotina</taxon>
        <taxon>Glomeromycetes</taxon>
        <taxon>Diversisporales</taxon>
        <taxon>Gigasporaceae</taxon>
        <taxon>Cetraspora</taxon>
    </lineage>
</organism>
<accession>A0A9N9H9K8</accession>
<sequence>MVAKDFRLSSFFDSIYNASLPENNKSDKYLDKFDGVSTDAIDILLHAGITISQRHLDREKAAITDNHLIDAIAIPQVKPDDISIHNPKLIDFEIICTFLDHYYMRQMAKMFNDQFYYKISLDKKLENMTFHKYNDHIKE</sequence>
<proteinExistence type="predicted"/>
<evidence type="ECO:0000313" key="1">
    <source>
        <dbReference type="EMBL" id="CAG8667369.1"/>
    </source>
</evidence>
<dbReference type="Proteomes" id="UP000789759">
    <property type="component" value="Unassembled WGS sequence"/>
</dbReference>
<protein>
    <submittedName>
        <fullName evidence="1">4434_t:CDS:1</fullName>
    </submittedName>
</protein>
<reference evidence="1" key="1">
    <citation type="submission" date="2021-06" db="EMBL/GenBank/DDBJ databases">
        <authorList>
            <person name="Kallberg Y."/>
            <person name="Tangrot J."/>
            <person name="Rosling A."/>
        </authorList>
    </citation>
    <scope>NUCLEOTIDE SEQUENCE</scope>
    <source>
        <strain evidence="1">FL966</strain>
    </source>
</reference>
<dbReference type="AlphaFoldDB" id="A0A9N9H9K8"/>